<dbReference type="PANTHER" id="PTHR45772">
    <property type="entry name" value="CONSERVED COMPONENT OF ABC TRANSPORTER FOR NATURAL AMINO ACIDS-RELATED"/>
    <property type="match status" value="1"/>
</dbReference>
<dbReference type="AlphaFoldDB" id="A0A154WEX1"/>
<keyword evidence="2" id="KW-0547">Nucleotide-binding</keyword>
<keyword evidence="6" id="KW-1185">Reference proteome</keyword>
<dbReference type="InterPro" id="IPR003439">
    <property type="entry name" value="ABC_transporter-like_ATP-bd"/>
</dbReference>
<dbReference type="GO" id="GO:0016887">
    <property type="term" value="F:ATP hydrolysis activity"/>
    <property type="evidence" value="ECO:0007669"/>
    <property type="project" value="InterPro"/>
</dbReference>
<dbReference type="InterPro" id="IPR032823">
    <property type="entry name" value="BCA_ABC_TP_C"/>
</dbReference>
<gene>
    <name evidence="5" type="ORF">AUP43_05315</name>
</gene>
<dbReference type="Proteomes" id="UP000076400">
    <property type="component" value="Unassembled WGS sequence"/>
</dbReference>
<feature type="domain" description="ABC transporter" evidence="4">
    <location>
        <begin position="5"/>
        <end position="239"/>
    </location>
</feature>
<evidence type="ECO:0000313" key="5">
    <source>
        <dbReference type="EMBL" id="KZD12060.1"/>
    </source>
</evidence>
<dbReference type="Pfam" id="PF12399">
    <property type="entry name" value="BCA_ABC_TP_C"/>
    <property type="match status" value="1"/>
</dbReference>
<dbReference type="CDD" id="cd03219">
    <property type="entry name" value="ABC_Mj1267_LivG_branched"/>
    <property type="match status" value="1"/>
</dbReference>
<evidence type="ECO:0000256" key="3">
    <source>
        <dbReference type="ARBA" id="ARBA00022840"/>
    </source>
</evidence>
<dbReference type="GO" id="GO:0005886">
    <property type="term" value="C:plasma membrane"/>
    <property type="evidence" value="ECO:0007669"/>
    <property type="project" value="TreeGrafter"/>
</dbReference>
<dbReference type="GO" id="GO:0042941">
    <property type="term" value="P:D-alanine transmembrane transport"/>
    <property type="evidence" value="ECO:0007669"/>
    <property type="project" value="TreeGrafter"/>
</dbReference>
<keyword evidence="1" id="KW-0813">Transport</keyword>
<keyword evidence="3 5" id="KW-0067">ATP-binding</keyword>
<dbReference type="GO" id="GO:0015192">
    <property type="term" value="F:L-phenylalanine transmembrane transporter activity"/>
    <property type="evidence" value="ECO:0007669"/>
    <property type="project" value="TreeGrafter"/>
</dbReference>
<dbReference type="GO" id="GO:0015808">
    <property type="term" value="P:L-alanine transport"/>
    <property type="evidence" value="ECO:0007669"/>
    <property type="project" value="TreeGrafter"/>
</dbReference>
<organism evidence="5 6">
    <name type="scientific">Oceanibaculum pacificum</name>
    <dbReference type="NCBI Taxonomy" id="580166"/>
    <lineage>
        <taxon>Bacteria</taxon>
        <taxon>Pseudomonadati</taxon>
        <taxon>Pseudomonadota</taxon>
        <taxon>Alphaproteobacteria</taxon>
        <taxon>Rhodospirillales</taxon>
        <taxon>Oceanibaculaceae</taxon>
        <taxon>Oceanibaculum</taxon>
    </lineage>
</organism>
<evidence type="ECO:0000313" key="6">
    <source>
        <dbReference type="Proteomes" id="UP000076400"/>
    </source>
</evidence>
<dbReference type="Gene3D" id="3.40.50.300">
    <property type="entry name" value="P-loop containing nucleotide triphosphate hydrolases"/>
    <property type="match status" value="1"/>
</dbReference>
<evidence type="ECO:0000256" key="1">
    <source>
        <dbReference type="ARBA" id="ARBA00022448"/>
    </source>
</evidence>
<dbReference type="InterPro" id="IPR027417">
    <property type="entry name" value="P-loop_NTPase"/>
</dbReference>
<dbReference type="STRING" id="580166.AUP43_05315"/>
<dbReference type="GO" id="GO:1903805">
    <property type="term" value="P:L-valine import across plasma membrane"/>
    <property type="evidence" value="ECO:0007669"/>
    <property type="project" value="TreeGrafter"/>
</dbReference>
<dbReference type="OrthoDB" id="9779872at2"/>
<comment type="caution">
    <text evidence="5">The sequence shown here is derived from an EMBL/GenBank/DDBJ whole genome shotgun (WGS) entry which is preliminary data.</text>
</comment>
<dbReference type="InterPro" id="IPR051120">
    <property type="entry name" value="ABC_AA/LPS_Transport"/>
</dbReference>
<accession>A0A154WEX1</accession>
<dbReference type="InterPro" id="IPR003593">
    <property type="entry name" value="AAA+_ATPase"/>
</dbReference>
<proteinExistence type="predicted"/>
<protein>
    <submittedName>
        <fullName evidence="5">ABC transporter ATP-binding protein</fullName>
    </submittedName>
</protein>
<dbReference type="GO" id="GO:0005304">
    <property type="term" value="F:L-valine transmembrane transporter activity"/>
    <property type="evidence" value="ECO:0007669"/>
    <property type="project" value="TreeGrafter"/>
</dbReference>
<evidence type="ECO:0000259" key="4">
    <source>
        <dbReference type="PROSITE" id="PS50893"/>
    </source>
</evidence>
<dbReference type="SUPFAM" id="SSF52540">
    <property type="entry name" value="P-loop containing nucleoside triphosphate hydrolases"/>
    <property type="match status" value="1"/>
</dbReference>
<dbReference type="SMART" id="SM00382">
    <property type="entry name" value="AAA"/>
    <property type="match status" value="1"/>
</dbReference>
<dbReference type="PROSITE" id="PS50893">
    <property type="entry name" value="ABC_TRANSPORTER_2"/>
    <property type="match status" value="1"/>
</dbReference>
<dbReference type="GO" id="GO:0015188">
    <property type="term" value="F:L-isoleucine transmembrane transporter activity"/>
    <property type="evidence" value="ECO:0007669"/>
    <property type="project" value="TreeGrafter"/>
</dbReference>
<dbReference type="GO" id="GO:1903806">
    <property type="term" value="P:L-isoleucine import across plasma membrane"/>
    <property type="evidence" value="ECO:0007669"/>
    <property type="project" value="TreeGrafter"/>
</dbReference>
<dbReference type="Pfam" id="PF00005">
    <property type="entry name" value="ABC_tran"/>
    <property type="match status" value="1"/>
</dbReference>
<evidence type="ECO:0000256" key="2">
    <source>
        <dbReference type="ARBA" id="ARBA00022741"/>
    </source>
</evidence>
<dbReference type="EMBL" id="LPXN01000057">
    <property type="protein sequence ID" value="KZD12060.1"/>
    <property type="molecule type" value="Genomic_DNA"/>
</dbReference>
<name>A0A154WEX1_9PROT</name>
<dbReference type="PANTHER" id="PTHR45772:SF7">
    <property type="entry name" value="AMINO ACID ABC TRANSPORTER ATP-BINDING PROTEIN"/>
    <property type="match status" value="1"/>
</dbReference>
<dbReference type="GO" id="GO:0005524">
    <property type="term" value="F:ATP binding"/>
    <property type="evidence" value="ECO:0007669"/>
    <property type="project" value="UniProtKB-KW"/>
</dbReference>
<dbReference type="RefSeq" id="WP_067553162.1">
    <property type="nucleotide sequence ID" value="NZ_LPXN01000057.1"/>
</dbReference>
<sequence length="259" mass="27079">MTEILRLENVSKAFGGIRAVNDVSFTLSEGEIVGLIGPNGAGKTTLVNLITGVHKLTGGKVIFAGQDVSRQKPFQAARRGLARTFQIVQPFPAMTVLENVAAGSLFGGGHAAMGAALDAARQELDFVGLGPVADTPAALLSLPNRKRLELAKSLAMKPKVLLLDEVNAGLNAAEIDGALDLIRKIAARGITIVIIEHLMKVVLSVSQRILVLHHGELIAQGDPTAVVNDPRVIEAYLGAKFAARFGTAASTSQGATSHV</sequence>
<reference evidence="5 6" key="1">
    <citation type="submission" date="2015-12" db="EMBL/GenBank/DDBJ databases">
        <title>Genome sequence of Oceanibaculum pacificum MCCC 1A02656.</title>
        <authorList>
            <person name="Lu L."/>
            <person name="Lai Q."/>
            <person name="Shao Z."/>
            <person name="Qian P."/>
        </authorList>
    </citation>
    <scope>NUCLEOTIDE SEQUENCE [LARGE SCALE GENOMIC DNA]</scope>
    <source>
        <strain evidence="5 6">MCCC 1A02656</strain>
    </source>
</reference>